<dbReference type="Proteomes" id="UP000797356">
    <property type="component" value="Chromosome 6"/>
</dbReference>
<dbReference type="Pfam" id="PF05553">
    <property type="entry name" value="DUF761"/>
    <property type="match status" value="1"/>
</dbReference>
<feature type="transmembrane region" description="Helical" evidence="2">
    <location>
        <begin position="15"/>
        <end position="35"/>
    </location>
</feature>
<evidence type="ECO:0000313" key="5">
    <source>
        <dbReference type="Proteomes" id="UP000797356"/>
    </source>
</evidence>
<keyword evidence="2" id="KW-0472">Membrane</keyword>
<proteinExistence type="predicted"/>
<evidence type="ECO:0000256" key="2">
    <source>
        <dbReference type="SAM" id="Phobius"/>
    </source>
</evidence>
<reference evidence="4" key="1">
    <citation type="journal article" date="2017" name="Gigascience">
        <title>The genome draft of coconut (Cocos nucifera).</title>
        <authorList>
            <person name="Xiao Y."/>
            <person name="Xu P."/>
            <person name="Fan H."/>
            <person name="Baudouin L."/>
            <person name="Xia W."/>
            <person name="Bocs S."/>
            <person name="Xu J."/>
            <person name="Li Q."/>
            <person name="Guo A."/>
            <person name="Zhou L."/>
            <person name="Li J."/>
            <person name="Wu Y."/>
            <person name="Ma Z."/>
            <person name="Armero A."/>
            <person name="Issali A.E."/>
            <person name="Liu N."/>
            <person name="Peng M."/>
            <person name="Yang Y."/>
        </authorList>
    </citation>
    <scope>NUCLEOTIDE SEQUENCE</scope>
    <source>
        <tissue evidence="4">Spear leaf of Hainan Tall coconut</tissue>
    </source>
</reference>
<reference evidence="4" key="2">
    <citation type="submission" date="2019-07" db="EMBL/GenBank/DDBJ databases">
        <authorList>
            <person name="Yang Y."/>
            <person name="Bocs S."/>
            <person name="Baudouin L."/>
        </authorList>
    </citation>
    <scope>NUCLEOTIDE SEQUENCE</scope>
    <source>
        <tissue evidence="4">Spear leaf of Hainan Tall coconut</tissue>
    </source>
</reference>
<protein>
    <submittedName>
        <fullName evidence="4">Pathogen-associated molecular patterns-induced protein A70</fullName>
    </submittedName>
</protein>
<sequence length="212" mass="23872">MEGSWPSMWSSVRDWFSPTTLFVLLNVVIGTIALTSKKLRSHHHRDDDHHPRPISRGPSAVLDRLRSIGLYGFRSGDFTLDATALSPHSPKSELPEAPDASAGGEPQQTHFSRCQSDPQEKPGEEKDKKLAGRMKKSASENSAFALLDEAEILRRPAAARSRVRAALVVEEEEEEEEVDARADAFINRFKQQLQLQRLDSILRYKEMLNRGK</sequence>
<dbReference type="InterPro" id="IPR008480">
    <property type="entry name" value="DUF761_pln"/>
</dbReference>
<dbReference type="OrthoDB" id="1931904at2759"/>
<dbReference type="Pfam" id="PF14364">
    <property type="entry name" value="DUF4408"/>
    <property type="match status" value="1"/>
</dbReference>
<evidence type="ECO:0000313" key="4">
    <source>
        <dbReference type="EMBL" id="KAG1346332.1"/>
    </source>
</evidence>
<dbReference type="AlphaFoldDB" id="A0A8K0IAJ3"/>
<keyword evidence="2" id="KW-0812">Transmembrane</keyword>
<feature type="domain" description="DUF4408" evidence="3">
    <location>
        <begin position="6"/>
        <end position="37"/>
    </location>
</feature>
<accession>A0A8K0IAJ3</accession>
<comment type="caution">
    <text evidence="4">The sequence shown here is derived from an EMBL/GenBank/DDBJ whole genome shotgun (WGS) entry which is preliminary data.</text>
</comment>
<dbReference type="PANTHER" id="PTHR33098">
    <property type="entry name" value="COTTON FIBER (DUF761)"/>
    <property type="match status" value="1"/>
</dbReference>
<keyword evidence="5" id="KW-1185">Reference proteome</keyword>
<evidence type="ECO:0000256" key="1">
    <source>
        <dbReference type="SAM" id="MobiDB-lite"/>
    </source>
</evidence>
<gene>
    <name evidence="4" type="ORF">COCNU_06G001610</name>
</gene>
<feature type="region of interest" description="Disordered" evidence="1">
    <location>
        <begin position="84"/>
        <end position="138"/>
    </location>
</feature>
<dbReference type="EMBL" id="CM017877">
    <property type="protein sequence ID" value="KAG1346332.1"/>
    <property type="molecule type" value="Genomic_DNA"/>
</dbReference>
<organism evidence="4 5">
    <name type="scientific">Cocos nucifera</name>
    <name type="common">Coconut palm</name>
    <dbReference type="NCBI Taxonomy" id="13894"/>
    <lineage>
        <taxon>Eukaryota</taxon>
        <taxon>Viridiplantae</taxon>
        <taxon>Streptophyta</taxon>
        <taxon>Embryophyta</taxon>
        <taxon>Tracheophyta</taxon>
        <taxon>Spermatophyta</taxon>
        <taxon>Magnoliopsida</taxon>
        <taxon>Liliopsida</taxon>
        <taxon>Arecaceae</taxon>
        <taxon>Arecoideae</taxon>
        <taxon>Cocoseae</taxon>
        <taxon>Attaleinae</taxon>
        <taxon>Cocos</taxon>
    </lineage>
</organism>
<feature type="compositionally biased region" description="Polar residues" evidence="1">
    <location>
        <begin position="106"/>
        <end position="117"/>
    </location>
</feature>
<dbReference type="PANTHER" id="PTHR33098:SF53">
    <property type="entry name" value="OS05G0540900 PROTEIN"/>
    <property type="match status" value="1"/>
</dbReference>
<keyword evidence="2" id="KW-1133">Transmembrane helix</keyword>
<feature type="compositionally biased region" description="Basic and acidic residues" evidence="1">
    <location>
        <begin position="118"/>
        <end position="130"/>
    </location>
</feature>
<dbReference type="InterPro" id="IPR025520">
    <property type="entry name" value="DUF4408"/>
</dbReference>
<name>A0A8K0IAJ3_COCNU</name>
<evidence type="ECO:0000259" key="3">
    <source>
        <dbReference type="Pfam" id="PF14364"/>
    </source>
</evidence>